<keyword evidence="1" id="KW-0547">Nucleotide-binding</keyword>
<dbReference type="Proteomes" id="UP000003374">
    <property type="component" value="Unassembled WGS sequence"/>
</dbReference>
<sequence>MKADGDLSNYVPDFLVKTPDGTVWIVETKGRAEIDLPQKMTRLRQWCTDATEASQAEGAPAYRFVYVDQSGFERHPPTSFAALVAGFTEYQDMQ</sequence>
<reference evidence="1 2" key="1">
    <citation type="submission" date="2006-02" db="EMBL/GenBank/DDBJ databases">
        <authorList>
            <person name="Waterbury J."/>
            <person name="Ferriera S."/>
            <person name="Johnson J."/>
            <person name="Kravitz S."/>
            <person name="Halpern A."/>
            <person name="Remington K."/>
            <person name="Beeson K."/>
            <person name="Tran B."/>
            <person name="Rogers Y.-H."/>
            <person name="Friedman R."/>
            <person name="Venter J.C."/>
        </authorList>
    </citation>
    <scope>NUCLEOTIDE SEQUENCE [LARGE SCALE GENOMIC DNA]</scope>
    <source>
        <strain evidence="1 2">Nb-231</strain>
    </source>
</reference>
<dbReference type="eggNOG" id="COG1061">
    <property type="taxonomic scope" value="Bacteria"/>
</dbReference>
<name>A4BP58_9GAMM</name>
<keyword evidence="2" id="KW-1185">Reference proteome</keyword>
<dbReference type="STRING" id="314278.NB231_11504"/>
<organism evidence="1 2">
    <name type="scientific">Nitrococcus mobilis Nb-231</name>
    <dbReference type="NCBI Taxonomy" id="314278"/>
    <lineage>
        <taxon>Bacteria</taxon>
        <taxon>Pseudomonadati</taxon>
        <taxon>Pseudomonadota</taxon>
        <taxon>Gammaproteobacteria</taxon>
        <taxon>Chromatiales</taxon>
        <taxon>Ectothiorhodospiraceae</taxon>
        <taxon>Nitrococcus</taxon>
    </lineage>
</organism>
<evidence type="ECO:0000313" key="2">
    <source>
        <dbReference type="Proteomes" id="UP000003374"/>
    </source>
</evidence>
<keyword evidence="1" id="KW-0378">Hydrolase</keyword>
<dbReference type="HOGENOM" id="CLU_2383196_0_0_6"/>
<gene>
    <name evidence="1" type="ORF">NB231_11504</name>
</gene>
<dbReference type="AlphaFoldDB" id="A4BP58"/>
<keyword evidence="1" id="KW-0067">ATP-binding</keyword>
<proteinExistence type="predicted"/>
<evidence type="ECO:0000313" key="1">
    <source>
        <dbReference type="EMBL" id="EAR22359.1"/>
    </source>
</evidence>
<comment type="caution">
    <text evidence="1">The sequence shown here is derived from an EMBL/GenBank/DDBJ whole genome shotgun (WGS) entry which is preliminary data.</text>
</comment>
<accession>A4BP58</accession>
<dbReference type="EMBL" id="AAOF01000003">
    <property type="protein sequence ID" value="EAR22359.1"/>
    <property type="molecule type" value="Genomic_DNA"/>
</dbReference>
<keyword evidence="1" id="KW-0347">Helicase</keyword>
<protein>
    <submittedName>
        <fullName evidence="1">Type III restriction-modification enzyme helicase subunit</fullName>
    </submittedName>
</protein>
<dbReference type="GO" id="GO:0004386">
    <property type="term" value="F:helicase activity"/>
    <property type="evidence" value="ECO:0007669"/>
    <property type="project" value="UniProtKB-KW"/>
</dbReference>
<dbReference type="RefSeq" id="WP_005002662.1">
    <property type="nucleotide sequence ID" value="NZ_CH672427.1"/>
</dbReference>